<dbReference type="AlphaFoldDB" id="A0A9D1E7Q6"/>
<dbReference type="InterPro" id="IPR036412">
    <property type="entry name" value="HAD-like_sf"/>
</dbReference>
<dbReference type="NCBIfam" id="TIGR01488">
    <property type="entry name" value="HAD-SF-IB"/>
    <property type="match status" value="1"/>
</dbReference>
<gene>
    <name evidence="1" type="ORF">IAA55_01340</name>
</gene>
<comment type="caution">
    <text evidence="1">The sequence shown here is derived from an EMBL/GenBank/DDBJ whole genome shotgun (WGS) entry which is preliminary data.</text>
</comment>
<accession>A0A9D1E7Q6</accession>
<dbReference type="EMBL" id="DVHM01000024">
    <property type="protein sequence ID" value="HIR69907.1"/>
    <property type="molecule type" value="Genomic_DNA"/>
</dbReference>
<dbReference type="Pfam" id="PF12710">
    <property type="entry name" value="HAD"/>
    <property type="match status" value="1"/>
</dbReference>
<dbReference type="Gene3D" id="1.20.1440.100">
    <property type="entry name" value="SG protein - dephosphorylation function"/>
    <property type="match status" value="1"/>
</dbReference>
<dbReference type="InterPro" id="IPR023214">
    <property type="entry name" value="HAD_sf"/>
</dbReference>
<reference evidence="1" key="2">
    <citation type="journal article" date="2021" name="PeerJ">
        <title>Extensive microbial diversity within the chicken gut microbiome revealed by metagenomics and culture.</title>
        <authorList>
            <person name="Gilroy R."/>
            <person name="Ravi A."/>
            <person name="Getino M."/>
            <person name="Pursley I."/>
            <person name="Horton D.L."/>
            <person name="Alikhan N.F."/>
            <person name="Baker D."/>
            <person name="Gharbi K."/>
            <person name="Hall N."/>
            <person name="Watson M."/>
            <person name="Adriaenssens E.M."/>
            <person name="Foster-Nyarko E."/>
            <person name="Jarju S."/>
            <person name="Secka A."/>
            <person name="Antonio M."/>
            <person name="Oren A."/>
            <person name="Chaudhuri R.R."/>
            <person name="La Ragione R."/>
            <person name="Hildebrand F."/>
            <person name="Pallen M.J."/>
        </authorList>
    </citation>
    <scope>NUCLEOTIDE SEQUENCE</scope>
    <source>
        <strain evidence="1">ChiSjej5B23-6657</strain>
    </source>
</reference>
<dbReference type="Gene3D" id="3.40.50.1000">
    <property type="entry name" value="HAD superfamily/HAD-like"/>
    <property type="match status" value="1"/>
</dbReference>
<sequence>MNVYDFDGTIYDGDSTVDFLIYMYRKHPGLMIPRLPGQCLAALRYKLRQISKERMKEIFFSFLPKMPDVEKTVSDFWDEKEGRIKDWYKRQQREDDVIISASPEFLLKEICNRQGIRHLIATRMDERTGKIAGKNCRGEEKPVRFREVFPREEIEGFYSDHPSDCYMARLAREAYLVKGNELSRWKA</sequence>
<name>A0A9D1E7Q6_9FIRM</name>
<organism evidence="1 2">
    <name type="scientific">Candidatus Pullilachnospira gallistercoris</name>
    <dbReference type="NCBI Taxonomy" id="2840911"/>
    <lineage>
        <taxon>Bacteria</taxon>
        <taxon>Bacillati</taxon>
        <taxon>Bacillota</taxon>
        <taxon>Clostridia</taxon>
        <taxon>Lachnospirales</taxon>
        <taxon>Lachnospiraceae</taxon>
        <taxon>Lachnospiraceae incertae sedis</taxon>
        <taxon>Candidatus Pullilachnospira</taxon>
    </lineage>
</organism>
<evidence type="ECO:0000313" key="2">
    <source>
        <dbReference type="Proteomes" id="UP000823912"/>
    </source>
</evidence>
<evidence type="ECO:0000313" key="1">
    <source>
        <dbReference type="EMBL" id="HIR69907.1"/>
    </source>
</evidence>
<protein>
    <submittedName>
        <fullName evidence="1">HAD-IB family phosphatase</fullName>
    </submittedName>
</protein>
<reference evidence="1" key="1">
    <citation type="submission" date="2020-10" db="EMBL/GenBank/DDBJ databases">
        <authorList>
            <person name="Gilroy R."/>
        </authorList>
    </citation>
    <scope>NUCLEOTIDE SEQUENCE</scope>
    <source>
        <strain evidence="1">ChiSjej5B23-6657</strain>
    </source>
</reference>
<dbReference type="SUPFAM" id="SSF56784">
    <property type="entry name" value="HAD-like"/>
    <property type="match status" value="1"/>
</dbReference>
<proteinExistence type="predicted"/>
<dbReference type="Proteomes" id="UP000823912">
    <property type="component" value="Unassembled WGS sequence"/>
</dbReference>